<reference evidence="2 3" key="1">
    <citation type="journal article" date="2017" name="Genome Biol. Evol.">
        <title>Phytophthora megakarya and P. palmivora, closely related causal agents of cacao black pod rot, underwent increases in genome sizes and gene numbers by different mechanisms.</title>
        <authorList>
            <person name="Ali S.S."/>
            <person name="Shao J."/>
            <person name="Lary D.J."/>
            <person name="Kronmiller B."/>
            <person name="Shen D."/>
            <person name="Strem M.D."/>
            <person name="Amoako-Attah I."/>
            <person name="Akrofi A.Y."/>
            <person name="Begoude B.A."/>
            <person name="Ten Hoopen G.M."/>
            <person name="Coulibaly K."/>
            <person name="Kebe B.I."/>
            <person name="Melnick R.L."/>
            <person name="Guiltinan M.J."/>
            <person name="Tyler B.M."/>
            <person name="Meinhardt L.W."/>
            <person name="Bailey B.A."/>
        </authorList>
    </citation>
    <scope>NUCLEOTIDE SEQUENCE [LARGE SCALE GENOMIC DNA]</scope>
    <source>
        <strain evidence="3">sbr112.9</strain>
    </source>
</reference>
<dbReference type="PANTHER" id="PTHR45786:SF74">
    <property type="entry name" value="ATP-DEPENDENT DNA HELICASE"/>
    <property type="match status" value="1"/>
</dbReference>
<evidence type="ECO:0000313" key="3">
    <source>
        <dbReference type="Proteomes" id="UP000237271"/>
    </source>
</evidence>
<protein>
    <submittedName>
        <fullName evidence="2">Helitron helicase-like protein</fullName>
    </submittedName>
</protein>
<evidence type="ECO:0000256" key="1">
    <source>
        <dbReference type="SAM" id="MobiDB-lite"/>
    </source>
</evidence>
<dbReference type="GO" id="GO:0004386">
    <property type="term" value="F:helicase activity"/>
    <property type="evidence" value="ECO:0007669"/>
    <property type="project" value="UniProtKB-KW"/>
</dbReference>
<keyword evidence="2" id="KW-0347">Helicase</keyword>
<dbReference type="PANTHER" id="PTHR45786">
    <property type="entry name" value="DNA BINDING PROTEIN-LIKE"/>
    <property type="match status" value="1"/>
</dbReference>
<proteinExistence type="predicted"/>
<keyword evidence="2" id="KW-0378">Hydrolase</keyword>
<organism evidence="2 3">
    <name type="scientific">Phytophthora palmivora</name>
    <dbReference type="NCBI Taxonomy" id="4796"/>
    <lineage>
        <taxon>Eukaryota</taxon>
        <taxon>Sar</taxon>
        <taxon>Stramenopiles</taxon>
        <taxon>Oomycota</taxon>
        <taxon>Peronosporomycetes</taxon>
        <taxon>Peronosporales</taxon>
        <taxon>Peronosporaceae</taxon>
        <taxon>Phytophthora</taxon>
    </lineage>
</organism>
<accession>A0A2P4XAF1</accession>
<sequence>MSDEQHTVIQEGEAVARASQRNRLSQEQRREIRERATNARATSRRLMTLDERLELREEELLSTKKVMVITKTVIPEYPRQRHFESMPLRFTVYLSLFGRMYRRGLKFRAEMKKCCCMGGPVKLRQLFNNPVYMQSIRAYNNTIAFTSIGASRSEPLQVDESVTRRGIYYFHVMGTVCHRMGSLLPAPDGKPMFAQIYINDPASAARVASRTE</sequence>
<name>A0A2P4XAF1_9STRA</name>
<keyword evidence="2" id="KW-0067">ATP-binding</keyword>
<keyword evidence="2" id="KW-0547">Nucleotide-binding</keyword>
<dbReference type="EMBL" id="NCKW01015546">
    <property type="protein sequence ID" value="POM62531.1"/>
    <property type="molecule type" value="Genomic_DNA"/>
</dbReference>
<gene>
    <name evidence="2" type="ORF">PHPALM_28304</name>
</gene>
<evidence type="ECO:0000313" key="2">
    <source>
        <dbReference type="EMBL" id="POM62531.1"/>
    </source>
</evidence>
<dbReference type="OrthoDB" id="2272314at2759"/>
<feature type="region of interest" description="Disordered" evidence="1">
    <location>
        <begin position="1"/>
        <end position="39"/>
    </location>
</feature>
<feature type="compositionally biased region" description="Basic and acidic residues" evidence="1">
    <location>
        <begin position="24"/>
        <end position="37"/>
    </location>
</feature>
<keyword evidence="3" id="KW-1185">Reference proteome</keyword>
<comment type="caution">
    <text evidence="2">The sequence shown here is derived from an EMBL/GenBank/DDBJ whole genome shotgun (WGS) entry which is preliminary data.</text>
</comment>
<dbReference type="Proteomes" id="UP000237271">
    <property type="component" value="Unassembled WGS sequence"/>
</dbReference>
<dbReference type="AlphaFoldDB" id="A0A2P4XAF1"/>